<evidence type="ECO:0000313" key="2">
    <source>
        <dbReference type="Proteomes" id="UP000499080"/>
    </source>
</evidence>
<sequence length="43" mass="4917">MSKLKCSFDDLALKSEEKLLAQVRSLSSFDDLALKFKERLLAQ</sequence>
<dbReference type="EMBL" id="BGPR01012305">
    <property type="protein sequence ID" value="GBN55504.1"/>
    <property type="molecule type" value="Genomic_DNA"/>
</dbReference>
<protein>
    <submittedName>
        <fullName evidence="1">Uncharacterized protein</fullName>
    </submittedName>
</protein>
<dbReference type="AlphaFoldDB" id="A0A4Y2PWD8"/>
<gene>
    <name evidence="1" type="ORF">AVEN_53591_1</name>
</gene>
<organism evidence="1 2">
    <name type="scientific">Araneus ventricosus</name>
    <name type="common">Orbweaver spider</name>
    <name type="synonym">Epeira ventricosa</name>
    <dbReference type="NCBI Taxonomy" id="182803"/>
    <lineage>
        <taxon>Eukaryota</taxon>
        <taxon>Metazoa</taxon>
        <taxon>Ecdysozoa</taxon>
        <taxon>Arthropoda</taxon>
        <taxon>Chelicerata</taxon>
        <taxon>Arachnida</taxon>
        <taxon>Araneae</taxon>
        <taxon>Araneomorphae</taxon>
        <taxon>Entelegynae</taxon>
        <taxon>Araneoidea</taxon>
        <taxon>Araneidae</taxon>
        <taxon>Araneus</taxon>
    </lineage>
</organism>
<evidence type="ECO:0000313" key="1">
    <source>
        <dbReference type="EMBL" id="GBN55504.1"/>
    </source>
</evidence>
<dbReference type="Proteomes" id="UP000499080">
    <property type="component" value="Unassembled WGS sequence"/>
</dbReference>
<accession>A0A4Y2PWD8</accession>
<feature type="non-terminal residue" evidence="1">
    <location>
        <position position="43"/>
    </location>
</feature>
<reference evidence="1 2" key="1">
    <citation type="journal article" date="2019" name="Sci. Rep.">
        <title>Orb-weaving spider Araneus ventricosus genome elucidates the spidroin gene catalogue.</title>
        <authorList>
            <person name="Kono N."/>
            <person name="Nakamura H."/>
            <person name="Ohtoshi R."/>
            <person name="Moran D.A.P."/>
            <person name="Shinohara A."/>
            <person name="Yoshida Y."/>
            <person name="Fujiwara M."/>
            <person name="Mori M."/>
            <person name="Tomita M."/>
            <person name="Arakawa K."/>
        </authorList>
    </citation>
    <scope>NUCLEOTIDE SEQUENCE [LARGE SCALE GENOMIC DNA]</scope>
</reference>
<comment type="caution">
    <text evidence="1">The sequence shown here is derived from an EMBL/GenBank/DDBJ whole genome shotgun (WGS) entry which is preliminary data.</text>
</comment>
<proteinExistence type="predicted"/>
<keyword evidence="2" id="KW-1185">Reference proteome</keyword>
<name>A0A4Y2PWD8_ARAVE</name>